<accession>A0ABU6MJH5</accession>
<evidence type="ECO:0000256" key="1">
    <source>
        <dbReference type="ARBA" id="ARBA00001917"/>
    </source>
</evidence>
<comment type="cofactor">
    <cofactor evidence="11">
        <name>NADPH</name>
        <dbReference type="ChEBI" id="CHEBI:57783"/>
    </cofactor>
</comment>
<comment type="subunit">
    <text evidence="10 11">Homooctamer. Dimer of tetramers.</text>
</comment>
<evidence type="ECO:0000256" key="11">
    <source>
        <dbReference type="HAMAP-Rule" id="MF_00354"/>
    </source>
</evidence>
<evidence type="ECO:0000256" key="2">
    <source>
        <dbReference type="ARBA" id="ARBA00022490"/>
    </source>
</evidence>
<organism evidence="13 14">
    <name type="scientific">Heyndrickxia acidicola</name>
    <dbReference type="NCBI Taxonomy" id="209389"/>
    <lineage>
        <taxon>Bacteria</taxon>
        <taxon>Bacillati</taxon>
        <taxon>Bacillota</taxon>
        <taxon>Bacilli</taxon>
        <taxon>Bacillales</taxon>
        <taxon>Bacillaceae</taxon>
        <taxon>Heyndrickxia</taxon>
    </lineage>
</organism>
<evidence type="ECO:0000256" key="10">
    <source>
        <dbReference type="ARBA" id="ARBA00025810"/>
    </source>
</evidence>
<evidence type="ECO:0000313" key="13">
    <source>
        <dbReference type="EMBL" id="MED1204609.1"/>
    </source>
</evidence>
<keyword evidence="2 11" id="KW-0963">Cytoplasm</keyword>
<name>A0ABU6MJH5_9BACI</name>
<feature type="binding site" evidence="11">
    <location>
        <position position="157"/>
    </location>
    <ligand>
        <name>Mg(2+)</name>
        <dbReference type="ChEBI" id="CHEBI:18420"/>
    </ligand>
</feature>
<feature type="binding site" evidence="11">
    <location>
        <position position="218"/>
    </location>
    <ligand>
        <name>FMN</name>
        <dbReference type="ChEBI" id="CHEBI:58210"/>
    </ligand>
</feature>
<feature type="binding site" evidence="11">
    <location>
        <begin position="264"/>
        <end position="266"/>
    </location>
    <ligand>
        <name>FMN</name>
        <dbReference type="ChEBI" id="CHEBI:58210"/>
    </ligand>
</feature>
<feature type="binding site" evidence="11">
    <location>
        <position position="97"/>
    </location>
    <ligand>
        <name>FMN</name>
        <dbReference type="ChEBI" id="CHEBI:58210"/>
    </ligand>
</feature>
<dbReference type="InterPro" id="IPR000262">
    <property type="entry name" value="FMN-dep_DH"/>
</dbReference>
<dbReference type="PIRSF" id="PIRSF003314">
    <property type="entry name" value="IPP_isomerase"/>
    <property type="match status" value="1"/>
</dbReference>
<dbReference type="PANTHER" id="PTHR43665:SF1">
    <property type="entry name" value="ISOPENTENYL-DIPHOSPHATE DELTA-ISOMERASE"/>
    <property type="match status" value="1"/>
</dbReference>
<comment type="caution">
    <text evidence="13">The sequence shown here is derived from an EMBL/GenBank/DDBJ whole genome shotgun (WGS) entry which is preliminary data.</text>
</comment>
<feature type="binding site" evidence="11">
    <location>
        <position position="156"/>
    </location>
    <ligand>
        <name>substrate</name>
    </ligand>
</feature>
<dbReference type="CDD" id="cd02811">
    <property type="entry name" value="IDI-2_FMN"/>
    <property type="match status" value="1"/>
</dbReference>
<feature type="binding site" evidence="11">
    <location>
        <position position="126"/>
    </location>
    <ligand>
        <name>FMN</name>
        <dbReference type="ChEBI" id="CHEBI:58210"/>
    </ligand>
</feature>
<keyword evidence="4 11" id="KW-0288">FMN</keyword>
<feature type="domain" description="FMN-dependent dehydrogenase" evidence="12">
    <location>
        <begin position="172"/>
        <end position="327"/>
    </location>
</feature>
<proteinExistence type="inferred from homology"/>
<keyword evidence="6 11" id="KW-0460">Magnesium</keyword>
<evidence type="ECO:0000313" key="14">
    <source>
        <dbReference type="Proteomes" id="UP001341444"/>
    </source>
</evidence>
<evidence type="ECO:0000256" key="9">
    <source>
        <dbReference type="ARBA" id="ARBA00023235"/>
    </source>
</evidence>
<keyword evidence="9 11" id="KW-0413">Isomerase</keyword>
<evidence type="ECO:0000256" key="6">
    <source>
        <dbReference type="ARBA" id="ARBA00022842"/>
    </source>
</evidence>
<evidence type="ECO:0000256" key="7">
    <source>
        <dbReference type="ARBA" id="ARBA00022857"/>
    </source>
</evidence>
<feature type="binding site" evidence="11">
    <location>
        <begin position="11"/>
        <end position="12"/>
    </location>
    <ligand>
        <name>substrate</name>
    </ligand>
</feature>
<evidence type="ECO:0000256" key="4">
    <source>
        <dbReference type="ARBA" id="ARBA00022643"/>
    </source>
</evidence>
<feature type="binding site" evidence="11">
    <location>
        <begin position="67"/>
        <end position="69"/>
    </location>
    <ligand>
        <name>FMN</name>
        <dbReference type="ChEBI" id="CHEBI:58210"/>
    </ligand>
</feature>
<comment type="similarity">
    <text evidence="11">Belongs to the IPP isomerase type 2 family.</text>
</comment>
<keyword evidence="5 11" id="KW-0479">Metal-binding</keyword>
<keyword evidence="8 11" id="KW-0414">Isoprene biosynthesis</keyword>
<dbReference type="Pfam" id="PF01070">
    <property type="entry name" value="FMN_dh"/>
    <property type="match status" value="1"/>
</dbReference>
<feature type="binding site" evidence="11">
    <location>
        <begin position="97"/>
        <end position="99"/>
    </location>
    <ligand>
        <name>substrate</name>
    </ligand>
</feature>
<evidence type="ECO:0000256" key="3">
    <source>
        <dbReference type="ARBA" id="ARBA00022630"/>
    </source>
</evidence>
<protein>
    <recommendedName>
        <fullName evidence="11">Isopentenyl-diphosphate delta-isomerase</fullName>
        <shortName evidence="11">IPP isomerase</shortName>
        <ecNumber evidence="11">5.3.3.2</ecNumber>
    </recommendedName>
    <alternativeName>
        <fullName evidence="11">Isopentenyl diphosphate:dimethylallyl diphosphate isomerase</fullName>
    </alternativeName>
    <alternativeName>
        <fullName evidence="11">Isopentenyl pyrophosphate isomerase</fullName>
    </alternativeName>
    <alternativeName>
        <fullName evidence="11">Type 2 isopentenyl diphosphate isomerase</fullName>
        <shortName evidence="11">IDI-2</shortName>
    </alternativeName>
</protein>
<dbReference type="HAMAP" id="MF_00354">
    <property type="entry name" value="Idi_2"/>
    <property type="match status" value="1"/>
</dbReference>
<dbReference type="RefSeq" id="WP_066268182.1">
    <property type="nucleotide sequence ID" value="NZ_JARMAB010000025.1"/>
</dbReference>
<dbReference type="SUPFAM" id="SSF51395">
    <property type="entry name" value="FMN-linked oxidoreductases"/>
    <property type="match status" value="1"/>
</dbReference>
<gene>
    <name evidence="11 13" type="primary">fni</name>
    <name evidence="13" type="ORF">P4T90_16305</name>
</gene>
<dbReference type="PANTHER" id="PTHR43665">
    <property type="entry name" value="ISOPENTENYL-DIPHOSPHATE DELTA-ISOMERASE"/>
    <property type="match status" value="1"/>
</dbReference>
<evidence type="ECO:0000259" key="12">
    <source>
        <dbReference type="Pfam" id="PF01070"/>
    </source>
</evidence>
<comment type="catalytic activity">
    <reaction evidence="11">
        <text>isopentenyl diphosphate = dimethylallyl diphosphate</text>
        <dbReference type="Rhea" id="RHEA:23284"/>
        <dbReference type="ChEBI" id="CHEBI:57623"/>
        <dbReference type="ChEBI" id="CHEBI:128769"/>
        <dbReference type="EC" id="5.3.3.2"/>
    </reaction>
</comment>
<dbReference type="EC" id="5.3.3.2" evidence="11"/>
<dbReference type="Gene3D" id="3.20.20.70">
    <property type="entry name" value="Aldolase class I"/>
    <property type="match status" value="1"/>
</dbReference>
<dbReference type="GO" id="GO:0004452">
    <property type="term" value="F:isopentenyl-diphosphate delta-isomerase activity"/>
    <property type="evidence" value="ECO:0007669"/>
    <property type="project" value="UniProtKB-EC"/>
</dbReference>
<keyword evidence="7 11" id="KW-0521">NADP</keyword>
<comment type="subcellular location">
    <subcellularLocation>
        <location evidence="11">Cytoplasm</location>
    </subcellularLocation>
</comment>
<keyword evidence="14" id="KW-1185">Reference proteome</keyword>
<keyword evidence="3 11" id="KW-0285">Flavoprotein</keyword>
<evidence type="ECO:0000256" key="8">
    <source>
        <dbReference type="ARBA" id="ARBA00023229"/>
    </source>
</evidence>
<feature type="binding site" evidence="11">
    <location>
        <position position="188"/>
    </location>
    <ligand>
        <name>FMN</name>
        <dbReference type="ChEBI" id="CHEBI:58210"/>
    </ligand>
</feature>
<comment type="caution">
    <text evidence="11">Lacks conserved residue(s) required for the propagation of feature annotation.</text>
</comment>
<comment type="function">
    <text evidence="11">Involved in the biosynthesis of isoprenoids. Catalyzes the 1,3-allylic rearrangement of the homoallylic substrate isopentenyl (IPP) to its allylic isomer, dimethylallyl diphosphate (DMAPP).</text>
</comment>
<reference evidence="13 14" key="1">
    <citation type="submission" date="2023-03" db="EMBL/GenBank/DDBJ databases">
        <title>Bacillus Genome Sequencing.</title>
        <authorList>
            <person name="Dunlap C."/>
        </authorList>
    </citation>
    <scope>NUCLEOTIDE SEQUENCE [LARGE SCALE GENOMIC DNA]</scope>
    <source>
        <strain evidence="13 14">B-23453</strain>
    </source>
</reference>
<dbReference type="NCBIfam" id="TIGR02151">
    <property type="entry name" value="IPP_isom_2"/>
    <property type="match status" value="1"/>
</dbReference>
<sequence length="357" mass="39178">MEEQPSIREKRKDEHVRLALNTNQTQPSDFDALYLVHRSLPELDKEEVDLRTRLGNLTLAFPIYINAMTGGSEKTGAINAALAEAAKETGIAMAVGSQHSGLRNEKVADTYRIVRKKNPNGVIFGNVGADAPLDYALRAIDMLEADALQIHLNVPQEVVMPEGDRHFSGILKKIETIIKKTSIPVIIKETGFGMCRETLEQLKTCGVQFVDVGGGGGTNFVHIENERREKRDYSYLKGWGQSTPISLLEAQPFLKDMTILASGGIRNPLDAVKSMALGASAAGVAGAFLRVLDKCGTEGLVEEMKAWKEHLRMIFLMQGAQSLEHIAKCPIIVTKNVREWCDLRGLDAGILASRSLN</sequence>
<dbReference type="InterPro" id="IPR011179">
    <property type="entry name" value="IPdP_isomerase"/>
</dbReference>
<comment type="cofactor">
    <cofactor evidence="11">
        <name>Mg(2+)</name>
        <dbReference type="ChEBI" id="CHEBI:18420"/>
    </cofactor>
</comment>
<feature type="binding site" evidence="11">
    <location>
        <begin position="285"/>
        <end position="286"/>
    </location>
    <ligand>
        <name>FMN</name>
        <dbReference type="ChEBI" id="CHEBI:58210"/>
    </ligand>
</feature>
<comment type="cofactor">
    <cofactor evidence="1 11">
        <name>FMN</name>
        <dbReference type="ChEBI" id="CHEBI:58210"/>
    </cofactor>
</comment>
<dbReference type="InterPro" id="IPR013785">
    <property type="entry name" value="Aldolase_TIM"/>
</dbReference>
<evidence type="ECO:0000256" key="5">
    <source>
        <dbReference type="ARBA" id="ARBA00022723"/>
    </source>
</evidence>
<dbReference type="EMBL" id="JARMAB010000025">
    <property type="protein sequence ID" value="MED1204609.1"/>
    <property type="molecule type" value="Genomic_DNA"/>
</dbReference>
<dbReference type="Proteomes" id="UP001341444">
    <property type="component" value="Unassembled WGS sequence"/>
</dbReference>